<feature type="domain" description="AMP-binding enzyme C-terminal" evidence="16">
    <location>
        <begin position="473"/>
        <end position="547"/>
    </location>
</feature>
<evidence type="ECO:0000259" key="16">
    <source>
        <dbReference type="Pfam" id="PF13193"/>
    </source>
</evidence>
<dbReference type="CDD" id="cd05936">
    <property type="entry name" value="FC-FACS_FadD_like"/>
    <property type="match status" value="1"/>
</dbReference>
<dbReference type="InterPro" id="IPR050237">
    <property type="entry name" value="ATP-dep_AMP-bd_enzyme"/>
</dbReference>
<dbReference type="InterPro" id="IPR025110">
    <property type="entry name" value="AMP-bd_C"/>
</dbReference>
<organism evidence="17 18">
    <name type="scientific">Aureispira anguillae</name>
    <dbReference type="NCBI Taxonomy" id="2864201"/>
    <lineage>
        <taxon>Bacteria</taxon>
        <taxon>Pseudomonadati</taxon>
        <taxon>Bacteroidota</taxon>
        <taxon>Saprospiria</taxon>
        <taxon>Saprospirales</taxon>
        <taxon>Saprospiraceae</taxon>
        <taxon>Aureispira</taxon>
    </lineage>
</organism>
<dbReference type="GO" id="GO:0004467">
    <property type="term" value="F:long-chain fatty acid-CoA ligase activity"/>
    <property type="evidence" value="ECO:0007669"/>
    <property type="project" value="UniProtKB-EC"/>
</dbReference>
<comment type="subcellular location">
    <subcellularLocation>
        <location evidence="2">Membrane</location>
        <topology evidence="2">Peripheral membrane protein</topology>
    </subcellularLocation>
</comment>
<protein>
    <recommendedName>
        <fullName evidence="13">Long-chain-fatty-acid--CoA ligase</fullName>
        <ecNumber evidence="12">6.2.1.3</ecNumber>
    </recommendedName>
    <alternativeName>
        <fullName evidence="14">Long-chain acyl-CoA synthetase</fullName>
    </alternativeName>
</protein>
<dbReference type="Proteomes" id="UP001060919">
    <property type="component" value="Chromosome"/>
</dbReference>
<dbReference type="PANTHER" id="PTHR43767:SF8">
    <property type="entry name" value="LONG-CHAIN-FATTY-ACID--COA LIGASE"/>
    <property type="match status" value="1"/>
</dbReference>
<dbReference type="InterPro" id="IPR020845">
    <property type="entry name" value="AMP-binding_CS"/>
</dbReference>
<dbReference type="Gene3D" id="3.40.50.12780">
    <property type="entry name" value="N-terminal domain of ligase-like"/>
    <property type="match status" value="1"/>
</dbReference>
<accession>A0A915YER0</accession>
<dbReference type="InterPro" id="IPR042099">
    <property type="entry name" value="ANL_N_sf"/>
</dbReference>
<dbReference type="GO" id="GO:0005524">
    <property type="term" value="F:ATP binding"/>
    <property type="evidence" value="ECO:0007669"/>
    <property type="project" value="UniProtKB-KW"/>
</dbReference>
<evidence type="ECO:0000259" key="15">
    <source>
        <dbReference type="Pfam" id="PF00501"/>
    </source>
</evidence>
<dbReference type="InterPro" id="IPR045851">
    <property type="entry name" value="AMP-bd_C_sf"/>
</dbReference>
<evidence type="ECO:0000256" key="2">
    <source>
        <dbReference type="ARBA" id="ARBA00004170"/>
    </source>
</evidence>
<dbReference type="InterPro" id="IPR000873">
    <property type="entry name" value="AMP-dep_synth/lig_dom"/>
</dbReference>
<dbReference type="PROSITE" id="PS00455">
    <property type="entry name" value="AMP_BINDING"/>
    <property type="match status" value="1"/>
</dbReference>
<comment type="pathway">
    <text evidence="3">Lipid metabolism; fatty acid beta-oxidation.</text>
</comment>
<evidence type="ECO:0000256" key="7">
    <source>
        <dbReference type="ARBA" id="ARBA00022832"/>
    </source>
</evidence>
<dbReference type="FunFam" id="3.40.50.12780:FF:000003">
    <property type="entry name" value="Long-chain-fatty-acid--CoA ligase FadD"/>
    <property type="match status" value="1"/>
</dbReference>
<keyword evidence="5" id="KW-0436">Ligase</keyword>
<dbReference type="AlphaFoldDB" id="A0A915YER0"/>
<evidence type="ECO:0000256" key="6">
    <source>
        <dbReference type="ARBA" id="ARBA00022741"/>
    </source>
</evidence>
<keyword evidence="7" id="KW-0276">Fatty acid metabolism</keyword>
<gene>
    <name evidence="17" type="ORF">AsAng_0024940</name>
</gene>
<name>A0A915YER0_9BACT</name>
<keyword evidence="18" id="KW-1185">Reference proteome</keyword>
<evidence type="ECO:0000256" key="13">
    <source>
        <dbReference type="ARBA" id="ARBA00039545"/>
    </source>
</evidence>
<proteinExistence type="inferred from homology"/>
<keyword evidence="8" id="KW-0067">ATP-binding</keyword>
<dbReference type="Pfam" id="PF00501">
    <property type="entry name" value="AMP-binding"/>
    <property type="match status" value="1"/>
</dbReference>
<dbReference type="EC" id="6.2.1.3" evidence="12"/>
<dbReference type="KEGG" id="aup:AsAng_0024940"/>
<evidence type="ECO:0000256" key="5">
    <source>
        <dbReference type="ARBA" id="ARBA00022598"/>
    </source>
</evidence>
<evidence type="ECO:0000256" key="3">
    <source>
        <dbReference type="ARBA" id="ARBA00005005"/>
    </source>
</evidence>
<dbReference type="SUPFAM" id="SSF56801">
    <property type="entry name" value="Acetyl-CoA synthetase-like"/>
    <property type="match status" value="1"/>
</dbReference>
<dbReference type="GO" id="GO:0016020">
    <property type="term" value="C:membrane"/>
    <property type="evidence" value="ECO:0007669"/>
    <property type="project" value="UniProtKB-SubCell"/>
</dbReference>
<evidence type="ECO:0000256" key="12">
    <source>
        <dbReference type="ARBA" id="ARBA00026121"/>
    </source>
</evidence>
<evidence type="ECO:0000313" key="17">
    <source>
        <dbReference type="EMBL" id="BDS11780.1"/>
    </source>
</evidence>
<comment type="cofactor">
    <cofactor evidence="1">
        <name>Mg(2+)</name>
        <dbReference type="ChEBI" id="CHEBI:18420"/>
    </cofactor>
</comment>
<dbReference type="Gene3D" id="3.30.300.30">
    <property type="match status" value="1"/>
</dbReference>
<comment type="similarity">
    <text evidence="4">Belongs to the ATP-dependent AMP-binding enzyme family.</text>
</comment>
<dbReference type="Pfam" id="PF13193">
    <property type="entry name" value="AMP-binding_C"/>
    <property type="match status" value="1"/>
</dbReference>
<evidence type="ECO:0000256" key="14">
    <source>
        <dbReference type="ARBA" id="ARBA00042773"/>
    </source>
</evidence>
<evidence type="ECO:0000313" key="18">
    <source>
        <dbReference type="Proteomes" id="UP001060919"/>
    </source>
</evidence>
<evidence type="ECO:0000256" key="1">
    <source>
        <dbReference type="ARBA" id="ARBA00001946"/>
    </source>
</evidence>
<evidence type="ECO:0000256" key="8">
    <source>
        <dbReference type="ARBA" id="ARBA00022840"/>
    </source>
</evidence>
<evidence type="ECO:0000256" key="11">
    <source>
        <dbReference type="ARBA" id="ARBA00023136"/>
    </source>
</evidence>
<dbReference type="FunFam" id="3.30.300.30:FF:000006">
    <property type="entry name" value="Long-chain-fatty-acid--CoA ligase FadD"/>
    <property type="match status" value="1"/>
</dbReference>
<evidence type="ECO:0000256" key="4">
    <source>
        <dbReference type="ARBA" id="ARBA00006432"/>
    </source>
</evidence>
<feature type="domain" description="AMP-dependent synthetase/ligase" evidence="15">
    <location>
        <begin position="32"/>
        <end position="422"/>
    </location>
</feature>
<dbReference type="PANTHER" id="PTHR43767">
    <property type="entry name" value="LONG-CHAIN-FATTY-ACID--COA LIGASE"/>
    <property type="match status" value="1"/>
</dbReference>
<evidence type="ECO:0000256" key="10">
    <source>
        <dbReference type="ARBA" id="ARBA00023098"/>
    </source>
</evidence>
<reference evidence="17" key="1">
    <citation type="submission" date="2022-09" db="EMBL/GenBank/DDBJ databases">
        <title>Aureispira anguillicida sp. nov., isolated from Leptocephalus of Japanese eel Anguilla japonica.</title>
        <authorList>
            <person name="Yuasa K."/>
            <person name="Mekata T."/>
            <person name="Ikunari K."/>
        </authorList>
    </citation>
    <scope>NUCLEOTIDE SEQUENCE</scope>
    <source>
        <strain evidence="17">EL160426</strain>
    </source>
</reference>
<keyword evidence="10" id="KW-0443">Lipid metabolism</keyword>
<dbReference type="EMBL" id="AP026867">
    <property type="protein sequence ID" value="BDS11780.1"/>
    <property type="molecule type" value="Genomic_DNA"/>
</dbReference>
<keyword evidence="9" id="KW-0460">Magnesium</keyword>
<evidence type="ECO:0000256" key="9">
    <source>
        <dbReference type="ARBA" id="ARBA00022842"/>
    </source>
</evidence>
<sequence>MDRVWLDSYPKEIPHDVNIDQYSSLINFITDNLKKYKDKPAYTCLIGSNQKTLTYGDVDRMSKAMAGYLQSLGLKKGDRVAIMLPNIVQYPVALFGVMRAGLIAVNTNPLYTCREIKHQFNDSGVKAVIIAENFAHELEKVVKETGVEHIVTASIGGMFGGLKGFIINTVLKFKGMVKKFNLPGAVKFPAALKAGTGKPVTPHQSEKEDMVCIQYTGGTTGVAKGAVLTNKNLLSNMEQMSAWMANANIKVGQEVMLTPLPMYHIFSFTVNCLCMSNFGALNVLVPNPRDIPGLVDVISKTKPSLMTGVNTLYNALLNNADFRALDFSQLKFAIGGAMAIQGPVAKRWKEVTANELVEGYGMTETSPVVSANPFGSVQIGTIGLPFPSTYMRIMDEDGKVQGPGEGRGEIQIKGPQVMKGYYNRPEATANSFTEDGWLKTGDVGVMLEGGFFKIVDRIKDMILVSGFNVYPNEIEDVLASHPKVLEVAAIGVPDPKSTEAVKVFIVKKDASLTEQEVREFCVENFTGYKKPKHVEFRDELPKTNVGKILRRALRDEIKKA</sequence>
<keyword evidence="6" id="KW-0547">Nucleotide-binding</keyword>
<keyword evidence="11" id="KW-0472">Membrane</keyword>